<dbReference type="AlphaFoldDB" id="A0A934VC13"/>
<dbReference type="InterPro" id="IPR016024">
    <property type="entry name" value="ARM-type_fold"/>
</dbReference>
<keyword evidence="2" id="KW-1185">Reference proteome</keyword>
<reference evidence="1" key="1">
    <citation type="submission" date="2021-01" db="EMBL/GenBank/DDBJ databases">
        <title>Modified the classification status of verrucomicrobia.</title>
        <authorList>
            <person name="Feng X."/>
        </authorList>
    </citation>
    <scope>NUCLEOTIDE SEQUENCE</scope>
    <source>
        <strain evidence="1">JCM 18052</strain>
    </source>
</reference>
<organism evidence="1 2">
    <name type="scientific">Luteolibacter yonseiensis</name>
    <dbReference type="NCBI Taxonomy" id="1144680"/>
    <lineage>
        <taxon>Bacteria</taxon>
        <taxon>Pseudomonadati</taxon>
        <taxon>Verrucomicrobiota</taxon>
        <taxon>Verrucomicrobiia</taxon>
        <taxon>Verrucomicrobiales</taxon>
        <taxon>Verrucomicrobiaceae</taxon>
        <taxon>Luteolibacter</taxon>
    </lineage>
</organism>
<dbReference type="Proteomes" id="UP000600139">
    <property type="component" value="Unassembled WGS sequence"/>
</dbReference>
<evidence type="ECO:0000313" key="1">
    <source>
        <dbReference type="EMBL" id="MBK1816009.1"/>
    </source>
</evidence>
<sequence>MMFFPCGHLTAQGIDRLPEALLSGHERYEADWNQILEDRIKAGEPMPGWSDPGLDRPGVPADRAEPLEHLAFWLRYGGGSMPTAEARRRILEAIRMDVAATPQVLRFLPQDKPSARIVAELLPKLPAYLDEDGEKARETRAWVYQYSGLLRDEVLADCQKARWRLYQDRNGSDPSLNALMAREPAEANRLFKTLMEGSDQGLAVVAARLLLEMAPGEESFRRKLIEAASSPVSPDEVKEIAVETLVSQKWEGRESWILDSLGQEGVLEAIWFWNGIRNEPDRWIPLLAGKLEKPGMARNRAVELLVWFDRPDSIRPLLPWLKDRDWSFASEDGLKSMIGSLAKLDIQECADGLVQWVTEDNPAETKTWAADALVRYKRADAVPVLKRLLLEFGNTDRYHRGVVFQSIQKLGGFEPEETVAALEAYFNAFPETPHELGTVEGAMRSDNPLIHDGAGFANALLQTSPELLSAIERRADVVEKDNPVLAKHLRQLAVRYFAAGAGRILAKELEEGRLDEPGLVLGLTYRREKNPLWNGGDFREPAGKPGTVGGLASVLSGDGGLMHAALARDDGGSRLAVLAAATFTGDLLDLGQVRKLLDEENEELADAAWSYLLNRADLAALAVVDEVKTAKEPDISMAYKLMNTSRADQDLVRSISGISVPPGEVMSLFHMSGGQGERSVLFYPERAFAIQDFGEGRRGICELNDAQIARLKDYSIRYRIDDLPSMRMPVSDGVRLGYAHVTSTRRRFFVMGSPAGSLEELRMYDDRKYSEGSVVYAGLIGLFEKLFNELDLKIHRGDGVEVLTPRERGHVGTVWKKGGDLRVFVNSVVKGAPGFWQRVDEKTGAFLGAADEPPEVPRLETWQVLFPGSGKEDDPEIHPWQVRSGDAFVHSGRFKDADGLWLCRAGKDPELLLEGFFHGERVSSDGKWCVVVKRSGSAMTEAQKVVRINLETKETFPLDLEEAGSFSPIAFINGSGKFLIRRARQILPLSGGERIGPEAAEYHLLNPADGSSQLVKGDFIPLKRKLSRPLQAGANPLAGWATKAEKLMEGAVTRVGLYDSGDFKFKTAREVKGIAFESTDMWVDEEKRVIHAVADGDLVKIPLDGK</sequence>
<name>A0A934VC13_9BACT</name>
<gene>
    <name evidence="1" type="ORF">JIN84_10325</name>
</gene>
<protein>
    <submittedName>
        <fullName evidence="1">HEAT repeat domain-containing protein</fullName>
    </submittedName>
</protein>
<comment type="caution">
    <text evidence="1">The sequence shown here is derived from an EMBL/GenBank/DDBJ whole genome shotgun (WGS) entry which is preliminary data.</text>
</comment>
<dbReference type="SUPFAM" id="SSF48371">
    <property type="entry name" value="ARM repeat"/>
    <property type="match status" value="1"/>
</dbReference>
<dbReference type="EMBL" id="JAENIK010000011">
    <property type="protein sequence ID" value="MBK1816009.1"/>
    <property type="molecule type" value="Genomic_DNA"/>
</dbReference>
<dbReference type="RefSeq" id="WP_200350967.1">
    <property type="nucleotide sequence ID" value="NZ_BAABHZ010000006.1"/>
</dbReference>
<evidence type="ECO:0000313" key="2">
    <source>
        <dbReference type="Proteomes" id="UP000600139"/>
    </source>
</evidence>
<dbReference type="InterPro" id="IPR011989">
    <property type="entry name" value="ARM-like"/>
</dbReference>
<dbReference type="Gene3D" id="1.25.10.10">
    <property type="entry name" value="Leucine-rich Repeat Variant"/>
    <property type="match status" value="1"/>
</dbReference>
<accession>A0A934VC13</accession>
<proteinExistence type="predicted"/>